<proteinExistence type="predicted"/>
<organism evidence="2 3">
    <name type="scientific">Pseudomonas fluorescens</name>
    <dbReference type="NCBI Taxonomy" id="294"/>
    <lineage>
        <taxon>Bacteria</taxon>
        <taxon>Pseudomonadati</taxon>
        <taxon>Pseudomonadota</taxon>
        <taxon>Gammaproteobacteria</taxon>
        <taxon>Pseudomonadales</taxon>
        <taxon>Pseudomonadaceae</taxon>
        <taxon>Pseudomonas</taxon>
    </lineage>
</organism>
<dbReference type="Proteomes" id="UP000033588">
    <property type="component" value="Unassembled WGS sequence"/>
</dbReference>
<reference evidence="2 3" key="1">
    <citation type="submission" date="2015-03" db="EMBL/GenBank/DDBJ databases">
        <title>Comparative genomics of Pseudomonas insights into diversity of traits involved in vanlence and defense.</title>
        <authorList>
            <person name="Qin Y."/>
        </authorList>
    </citation>
    <scope>NUCLEOTIDE SEQUENCE [LARGE SCALE GENOMIC DNA]</scope>
    <source>
        <strain evidence="2 3">C8</strain>
    </source>
</reference>
<evidence type="ECO:0000313" key="3">
    <source>
        <dbReference type="Proteomes" id="UP000033588"/>
    </source>
</evidence>
<comment type="caution">
    <text evidence="2">The sequence shown here is derived from an EMBL/GenBank/DDBJ whole genome shotgun (WGS) entry which is preliminary data.</text>
</comment>
<sequence length="997" mass="104291">MHAPSSSRLVGVVVFAVLLVGCGSWLQDKVKRLVDGAFPPVDYASAQTEAVQRSLPELEAVTSPSLLLNVPAEELEKGFAAQLKTAEVKGITIENAKIEAGPQGFMLSADVSGTLPEPKGTFKATVKGWVTVSVADNVATLKPGLSSATLTSLDLDGWFSWGGDAAASAINSVLKDFISNANSQIKPIEYKFDPTQVGLSQPIEIKLPNDKTVILPEVKLGKVAVLVSPLGLHLLADLESASAATPPATGTCDKYDCYAEAFWVKADKIKPGLKRGTGGIYLADAFLSKLLTPAFPPIELADMRLDALQNLVQALNFNGQVALGASISAPRLAKALKEAMVNLLPATPEATLGEPVIELGEQTIEVEVPVSGKIDSAKISYKGKIRAGGVIASTAESLYYRVALVGLQLESVEHEGGPISPAAFIGSINGLVAQLLPYINGALDKQPISLPLPKIKPVSVATTGVQITPAELTIPPPSGVLLIPRLDKSGLRVLVVEGVGVAQNTVSGMDISAERAISGSLKPEFNRDASAQWFATPAVQSIALIITKRRINGPFGISFDVPVISTPTPAQPTPPPAPAPVPGPAPGQTPEDYANMLFQQMWATALPDQAQWAEGMPDIRAAAATSWIVGTVNTILQHNQIAIDVPFDSGITHYDTGKIRLAGQLEANCAAERNCSRGDCPLASCSTNSCDWSCRRHGPFNTSWDDPFCKAGETACNVRAEAERGACNVRANADQTACNVAEEAKRGACNIQKEAEILGCNIAKETVAAIKQIDGIGTANGDVRAAGGAAIRSPILKFNRGDSVVSLQMDAAANITMSGDIYFTPYDIGHILACPFKGRAAIEVHGSIPMKTYTITSTIKDGGAGQDGSHQLQMEFNSIPVKGSLSPAPVDAFLTQNPQIFLTCSPVVTGPLAAAALLGKVQAFVPGDILGAIEKAIPDNQELGFAALKAVTAGQIDVTAPIPSIQVTVPKLEAVIPGGNVSLEGVWKDGTLVFSGS</sequence>
<name>A0A0F4TRU2_PSEFL</name>
<feature type="compositionally biased region" description="Pro residues" evidence="1">
    <location>
        <begin position="569"/>
        <end position="587"/>
    </location>
</feature>
<dbReference type="AlphaFoldDB" id="A0A0F4TRU2"/>
<evidence type="ECO:0000256" key="1">
    <source>
        <dbReference type="SAM" id="MobiDB-lite"/>
    </source>
</evidence>
<dbReference type="EMBL" id="LACC01000015">
    <property type="protein sequence ID" value="KJZ46092.1"/>
    <property type="molecule type" value="Genomic_DNA"/>
</dbReference>
<gene>
    <name evidence="2" type="ORF">VC35_13320</name>
</gene>
<dbReference type="PATRIC" id="fig|294.132.peg.1426"/>
<evidence type="ECO:0000313" key="2">
    <source>
        <dbReference type="EMBL" id="KJZ46092.1"/>
    </source>
</evidence>
<accession>A0A0F4TRU2</accession>
<feature type="region of interest" description="Disordered" evidence="1">
    <location>
        <begin position="566"/>
        <end position="588"/>
    </location>
</feature>
<dbReference type="RefSeq" id="WP_046040641.1">
    <property type="nucleotide sequence ID" value="NZ_LACC01000015.1"/>
</dbReference>
<protein>
    <submittedName>
        <fullName evidence="2">Uncharacterized protein</fullName>
    </submittedName>
</protein>